<evidence type="ECO:0000256" key="2">
    <source>
        <dbReference type="ARBA" id="ARBA00022490"/>
    </source>
</evidence>
<evidence type="ECO:0000256" key="3">
    <source>
        <dbReference type="ARBA" id="ARBA00022927"/>
    </source>
</evidence>
<evidence type="ECO:0000256" key="1">
    <source>
        <dbReference type="ARBA" id="ARBA00022448"/>
    </source>
</evidence>
<keyword evidence="3 4" id="KW-0653">Protein transport</keyword>
<dbReference type="InParanoid" id="A0A6P9CNY9"/>
<keyword evidence="1 4" id="KW-0813">Transport</keyword>
<dbReference type="FunFam" id="3.10.450.50:FF:000007">
    <property type="entry name" value="Nuclear transport factor 2"/>
    <property type="match status" value="1"/>
</dbReference>
<protein>
    <recommendedName>
        <fullName evidence="4">NTF2-related export protein</fullName>
    </recommendedName>
</protein>
<dbReference type="Pfam" id="PF02136">
    <property type="entry name" value="NTF2"/>
    <property type="match status" value="1"/>
</dbReference>
<gene>
    <name evidence="7" type="primary">LOC117672355</name>
</gene>
<dbReference type="InterPro" id="IPR018222">
    <property type="entry name" value="Nuclear_transport_factor_2_euk"/>
</dbReference>
<name>A0A6P9CNY9_PANGU</name>
<accession>A0A6P9CNY9</accession>
<proteinExistence type="predicted"/>
<dbReference type="SUPFAM" id="SSF54427">
    <property type="entry name" value="NTF2-like"/>
    <property type="match status" value="1"/>
</dbReference>
<dbReference type="GO" id="GO:0051028">
    <property type="term" value="P:mRNA transport"/>
    <property type="evidence" value="ECO:0007669"/>
    <property type="project" value="UniProtKB-UniRule"/>
</dbReference>
<dbReference type="GeneID" id="117672355"/>
<evidence type="ECO:0000313" key="7">
    <source>
        <dbReference type="RefSeq" id="XP_034284912.1"/>
    </source>
</evidence>
<keyword evidence="4" id="KW-0539">Nucleus</keyword>
<keyword evidence="6" id="KW-1185">Reference proteome</keyword>
<keyword evidence="2 4" id="KW-0963">Cytoplasm</keyword>
<dbReference type="Proteomes" id="UP001652622">
    <property type="component" value="Unplaced"/>
</dbReference>
<dbReference type="KEGG" id="pgut:117672355"/>
<reference evidence="7" key="1">
    <citation type="submission" date="2025-08" db="UniProtKB">
        <authorList>
            <consortium name="RefSeq"/>
        </authorList>
    </citation>
    <scope>IDENTIFICATION</scope>
    <source>
        <tissue evidence="7">Blood</tissue>
    </source>
</reference>
<dbReference type="InterPro" id="IPR002075">
    <property type="entry name" value="NTF2_dom"/>
</dbReference>
<dbReference type="GO" id="GO:0006606">
    <property type="term" value="P:protein import into nucleus"/>
    <property type="evidence" value="ECO:0007669"/>
    <property type="project" value="UniProtKB-ARBA"/>
</dbReference>
<dbReference type="PANTHER" id="PTHR12612">
    <property type="entry name" value="NUCLEAR TRANSPORT FACTOR 2"/>
    <property type="match status" value="1"/>
</dbReference>
<comment type="function">
    <text evidence="4">Has a role in nuclear-cytoplasmic transport of proteins and mRNAs.</text>
</comment>
<dbReference type="InterPro" id="IPR032710">
    <property type="entry name" value="NTF2-like_dom_sf"/>
</dbReference>
<dbReference type="Gene3D" id="3.10.450.50">
    <property type="match status" value="1"/>
</dbReference>
<comment type="subcellular location">
    <subcellularLocation>
        <location evidence="4">Cytoplasm</location>
    </subcellularLocation>
    <subcellularLocation>
        <location evidence="4">Nucleus</location>
    </subcellularLocation>
</comment>
<evidence type="ECO:0000259" key="5">
    <source>
        <dbReference type="PROSITE" id="PS50177"/>
    </source>
</evidence>
<dbReference type="RefSeq" id="XP_034284912.1">
    <property type="nucleotide sequence ID" value="XM_034429021.2"/>
</dbReference>
<dbReference type="GO" id="GO:0005737">
    <property type="term" value="C:cytoplasm"/>
    <property type="evidence" value="ECO:0007669"/>
    <property type="project" value="UniProtKB-SubCell"/>
</dbReference>
<feature type="domain" description="NTF2" evidence="5">
    <location>
        <begin position="29"/>
        <end position="140"/>
    </location>
</feature>
<dbReference type="AlphaFoldDB" id="A0A6P9CNY9"/>
<dbReference type="GO" id="GO:0005634">
    <property type="term" value="C:nucleus"/>
    <property type="evidence" value="ECO:0007669"/>
    <property type="project" value="UniProtKB-SubCell"/>
</dbReference>
<evidence type="ECO:0000256" key="4">
    <source>
        <dbReference type="RuleBase" id="RU369002"/>
    </source>
</evidence>
<dbReference type="CDD" id="cd00780">
    <property type="entry name" value="NTF2"/>
    <property type="match status" value="1"/>
</dbReference>
<organism evidence="6 7">
    <name type="scientific">Pantherophis guttatus</name>
    <name type="common">Corn snake</name>
    <name type="synonym">Elaphe guttata</name>
    <dbReference type="NCBI Taxonomy" id="94885"/>
    <lineage>
        <taxon>Eukaryota</taxon>
        <taxon>Metazoa</taxon>
        <taxon>Chordata</taxon>
        <taxon>Craniata</taxon>
        <taxon>Vertebrata</taxon>
        <taxon>Euteleostomi</taxon>
        <taxon>Lepidosauria</taxon>
        <taxon>Squamata</taxon>
        <taxon>Bifurcata</taxon>
        <taxon>Unidentata</taxon>
        <taxon>Episquamata</taxon>
        <taxon>Toxicofera</taxon>
        <taxon>Serpentes</taxon>
        <taxon>Colubroidea</taxon>
        <taxon>Colubridae</taxon>
        <taxon>Colubrinae</taxon>
        <taxon>Pantherophis</taxon>
    </lineage>
</organism>
<dbReference type="PROSITE" id="PS50177">
    <property type="entry name" value="NTF2_DOMAIN"/>
    <property type="match status" value="1"/>
</dbReference>
<dbReference type="InterPro" id="IPR045875">
    <property type="entry name" value="NTF2"/>
</dbReference>
<sequence>MDKLQLPEFTRLKSVQVCKMAERPMWEQIGTSFVQLYYQQFDTNREQLGALYTDASCLSWEGQQFQGKASIMEKLMTLPFQKIQHNITSQDHQPAPDNCILSMVVGQLKVDNDPVMGFHQMFVLKNMNDKWVCSNDIFRLALYNFA</sequence>
<dbReference type="OMA" id="WEQVGTS"/>
<evidence type="ECO:0000313" key="6">
    <source>
        <dbReference type="Proteomes" id="UP001652622"/>
    </source>
</evidence>